<name>H6NNC1_9BACL</name>
<proteinExistence type="predicted"/>
<sequence length="63" mass="7533">MTVHDLRQRIQYMQYLGFDEAKKMWVYTYREKYKHRGVFGLVSGKEKVVVLPSLHGLNLKKAF</sequence>
<keyword evidence="2" id="KW-1185">Reference proteome</keyword>
<dbReference type="RefSeq" id="WP_014371821.1">
    <property type="nucleotide sequence ID" value="NC_016935.1"/>
</dbReference>
<dbReference type="EMBL" id="CP003235">
    <property type="protein sequence ID" value="AFC32500.1"/>
    <property type="molecule type" value="Genomic_DNA"/>
</dbReference>
<evidence type="ECO:0000313" key="2">
    <source>
        <dbReference type="Proteomes" id="UP000007523"/>
    </source>
</evidence>
<organism evidence="1 2">
    <name type="scientific">Paenibacillus mucilaginosus 3016</name>
    <dbReference type="NCBI Taxonomy" id="1116391"/>
    <lineage>
        <taxon>Bacteria</taxon>
        <taxon>Bacillati</taxon>
        <taxon>Bacillota</taxon>
        <taxon>Bacilli</taxon>
        <taxon>Bacillales</taxon>
        <taxon>Paenibacillaceae</taxon>
        <taxon>Paenibacillus</taxon>
    </lineage>
</organism>
<gene>
    <name evidence="1" type="ORF">PM3016_5826</name>
</gene>
<accession>H6NNC1</accession>
<dbReference type="Proteomes" id="UP000007523">
    <property type="component" value="Chromosome"/>
</dbReference>
<dbReference type="HOGENOM" id="CLU_3101705_0_0_9"/>
<dbReference type="KEGG" id="pmq:PM3016_5826"/>
<dbReference type="AlphaFoldDB" id="H6NNC1"/>
<evidence type="ECO:0000313" key="1">
    <source>
        <dbReference type="EMBL" id="AFC32500.1"/>
    </source>
</evidence>
<protein>
    <submittedName>
        <fullName evidence="1">Uncharacterized protein</fullName>
    </submittedName>
</protein>
<reference evidence="1 2" key="1">
    <citation type="journal article" date="2012" name="J. Bacteriol.">
        <title>Complete Genome Sequence of Paenibacillus mucilaginosus 3016, a Bacterium Functional as Microbial Fertilizer.</title>
        <authorList>
            <person name="Ma M."/>
            <person name="Wang Z."/>
            <person name="Li L."/>
            <person name="Jiang X."/>
            <person name="Guan D."/>
            <person name="Cao F."/>
            <person name="Chen H."/>
            <person name="Wang X."/>
            <person name="Shen D."/>
            <person name="Du B."/>
            <person name="Li J."/>
        </authorList>
    </citation>
    <scope>NUCLEOTIDE SEQUENCE [LARGE SCALE GENOMIC DNA]</scope>
    <source>
        <strain evidence="1 2">3016</strain>
    </source>
</reference>